<organism evidence="2 3">
    <name type="scientific">Streptomyces racemochromogenes</name>
    <dbReference type="NCBI Taxonomy" id="67353"/>
    <lineage>
        <taxon>Bacteria</taxon>
        <taxon>Bacillati</taxon>
        <taxon>Actinomycetota</taxon>
        <taxon>Actinomycetes</taxon>
        <taxon>Kitasatosporales</taxon>
        <taxon>Streptomycetaceae</taxon>
        <taxon>Streptomyces</taxon>
    </lineage>
</organism>
<evidence type="ECO:0000313" key="2">
    <source>
        <dbReference type="EMBL" id="MFH7595546.1"/>
    </source>
</evidence>
<comment type="caution">
    <text evidence="2">The sequence shown here is derived from an EMBL/GenBank/DDBJ whole genome shotgun (WGS) entry which is preliminary data.</text>
</comment>
<sequence length="96" mass="10430">MRKMVWRHRDAETPVRRGADGQFYVAAQDVTELLRDLARTFDLPSGADEPAPAGEGQAPSAPLDGETMRAVASILRAQADEMDVQLIAIAGLHPFD</sequence>
<evidence type="ECO:0000256" key="1">
    <source>
        <dbReference type="SAM" id="MobiDB-lite"/>
    </source>
</evidence>
<name>A0ABW7PBX1_9ACTN</name>
<keyword evidence="3" id="KW-1185">Reference proteome</keyword>
<dbReference type="Proteomes" id="UP001610631">
    <property type="component" value="Unassembled WGS sequence"/>
</dbReference>
<dbReference type="EMBL" id="JBBDHD010000020">
    <property type="protein sequence ID" value="MFH7595546.1"/>
    <property type="molecule type" value="Genomic_DNA"/>
</dbReference>
<reference evidence="2 3" key="1">
    <citation type="submission" date="2024-03" db="EMBL/GenBank/DDBJ databases">
        <title>Whole genome sequencing of Streptomyces racemochromogenes, to identify antimicrobial biosynthetic gene clusters.</title>
        <authorList>
            <person name="Suryawanshi P."/>
            <person name="Krishnaraj P.U."/>
            <person name="Arun Y.P."/>
            <person name="Suryawanshi M.P."/>
            <person name="Rakshit O."/>
        </authorList>
    </citation>
    <scope>NUCLEOTIDE SEQUENCE [LARGE SCALE GENOMIC DNA]</scope>
    <source>
        <strain evidence="2 3">AUDT626</strain>
    </source>
</reference>
<feature type="region of interest" description="Disordered" evidence="1">
    <location>
        <begin position="41"/>
        <end position="64"/>
    </location>
</feature>
<proteinExistence type="predicted"/>
<dbReference type="RefSeq" id="WP_395509404.1">
    <property type="nucleotide sequence ID" value="NZ_JBBDHD010000020.1"/>
</dbReference>
<protein>
    <submittedName>
        <fullName evidence="2">Uncharacterized protein</fullName>
    </submittedName>
</protein>
<evidence type="ECO:0000313" key="3">
    <source>
        <dbReference type="Proteomes" id="UP001610631"/>
    </source>
</evidence>
<gene>
    <name evidence="2" type="ORF">WDV06_10655</name>
</gene>
<accession>A0ABW7PBX1</accession>